<evidence type="ECO:0008006" key="2">
    <source>
        <dbReference type="Google" id="ProtNLM"/>
    </source>
</evidence>
<sequence length="62" mass="6663">AVENGRAKGILVVEMSLGQMIEDVKLSVEGIVPVGFYGRTGGVMLVVDEIIEKAENMLKEVT</sequence>
<dbReference type="SUPFAM" id="SSF52922">
    <property type="entry name" value="TK C-terminal domain-like"/>
    <property type="match status" value="1"/>
</dbReference>
<proteinExistence type="predicted"/>
<comment type="caution">
    <text evidence="1">The sequence shown here is derived from an EMBL/GenBank/DDBJ whole genome shotgun (WGS) entry which is preliminary data.</text>
</comment>
<dbReference type="EMBL" id="BARV01000185">
    <property type="protein sequence ID" value="GAH94720.1"/>
    <property type="molecule type" value="Genomic_DNA"/>
</dbReference>
<feature type="non-terminal residue" evidence="1">
    <location>
        <position position="1"/>
    </location>
</feature>
<reference evidence="1" key="1">
    <citation type="journal article" date="2014" name="Front. Microbiol.">
        <title>High frequency of phylogenetically diverse reductive dehalogenase-homologous genes in deep subseafloor sedimentary metagenomes.</title>
        <authorList>
            <person name="Kawai M."/>
            <person name="Futagami T."/>
            <person name="Toyoda A."/>
            <person name="Takaki Y."/>
            <person name="Nishi S."/>
            <person name="Hori S."/>
            <person name="Arai W."/>
            <person name="Tsubouchi T."/>
            <person name="Morono Y."/>
            <person name="Uchiyama I."/>
            <person name="Ito T."/>
            <person name="Fujiyama A."/>
            <person name="Inagaki F."/>
            <person name="Takami H."/>
        </authorList>
    </citation>
    <scope>NUCLEOTIDE SEQUENCE</scope>
    <source>
        <strain evidence="1">Expedition CK06-06</strain>
    </source>
</reference>
<accession>X1KM85</accession>
<evidence type="ECO:0000313" key="1">
    <source>
        <dbReference type="EMBL" id="GAH94720.1"/>
    </source>
</evidence>
<organism evidence="1">
    <name type="scientific">marine sediment metagenome</name>
    <dbReference type="NCBI Taxonomy" id="412755"/>
    <lineage>
        <taxon>unclassified sequences</taxon>
        <taxon>metagenomes</taxon>
        <taxon>ecological metagenomes</taxon>
    </lineage>
</organism>
<protein>
    <recommendedName>
        <fullName evidence="2">Pyruvate:ferredoxin oxidoreductase core domain-containing protein</fullName>
    </recommendedName>
</protein>
<dbReference type="AlphaFoldDB" id="X1KM85"/>
<dbReference type="InterPro" id="IPR052368">
    <property type="entry name" value="2-oxoacid_oxidoreductase"/>
</dbReference>
<name>X1KM85_9ZZZZ</name>
<dbReference type="PANTHER" id="PTHR43088:SF1">
    <property type="entry name" value="SUBUNIT OF PYRUVATE:FLAVODOXIN OXIDOREDUCTASE"/>
    <property type="match status" value="1"/>
</dbReference>
<gene>
    <name evidence="1" type="ORF">S06H3_00855</name>
</gene>
<dbReference type="PANTHER" id="PTHR43088">
    <property type="entry name" value="SUBUNIT OF PYRUVATE:FLAVODOXIN OXIDOREDUCTASE-RELATED"/>
    <property type="match status" value="1"/>
</dbReference>
<dbReference type="InterPro" id="IPR009014">
    <property type="entry name" value="Transketo_C/PFOR_II"/>
</dbReference>